<evidence type="ECO:0000313" key="7">
    <source>
        <dbReference type="EMBL" id="NIY72956.1"/>
    </source>
</evidence>
<feature type="transmembrane region" description="Helical" evidence="6">
    <location>
        <begin position="48"/>
        <end position="69"/>
    </location>
</feature>
<comment type="caution">
    <text evidence="7">The sequence shown here is derived from an EMBL/GenBank/DDBJ whole genome shotgun (WGS) entry which is preliminary data.</text>
</comment>
<evidence type="ECO:0000256" key="3">
    <source>
        <dbReference type="ARBA" id="ARBA00022692"/>
    </source>
</evidence>
<dbReference type="InterPro" id="IPR030922">
    <property type="entry name" value="LptF"/>
</dbReference>
<keyword evidence="2" id="KW-1003">Cell membrane</keyword>
<accession>A0ABX0VY89</accession>
<feature type="transmembrane region" description="Helical" evidence="6">
    <location>
        <begin position="274"/>
        <end position="292"/>
    </location>
</feature>
<keyword evidence="4 6" id="KW-1133">Transmembrane helix</keyword>
<name>A0ABX0VY89_9RHOB</name>
<evidence type="ECO:0000313" key="8">
    <source>
        <dbReference type="Proteomes" id="UP000709466"/>
    </source>
</evidence>
<reference evidence="7 8" key="1">
    <citation type="submission" date="2020-03" db="EMBL/GenBank/DDBJ databases">
        <title>Bacterial isolates of synthetic phycosphere.</title>
        <authorList>
            <person name="Fu H."/>
            <person name="Moran M.A."/>
        </authorList>
    </citation>
    <scope>NUCLEOTIDE SEQUENCE [LARGE SCALE GENOMIC DNA]</scope>
    <source>
        <strain evidence="7 8">HF1</strain>
    </source>
</reference>
<dbReference type="EMBL" id="JAATOP010000006">
    <property type="protein sequence ID" value="NIY72956.1"/>
    <property type="molecule type" value="Genomic_DNA"/>
</dbReference>
<dbReference type="PANTHER" id="PTHR33529">
    <property type="entry name" value="SLR0882 PROTEIN-RELATED"/>
    <property type="match status" value="1"/>
</dbReference>
<dbReference type="Pfam" id="PF03739">
    <property type="entry name" value="LptF_LptG"/>
    <property type="match status" value="1"/>
</dbReference>
<evidence type="ECO:0000256" key="2">
    <source>
        <dbReference type="ARBA" id="ARBA00022475"/>
    </source>
</evidence>
<proteinExistence type="predicted"/>
<keyword evidence="5 6" id="KW-0472">Membrane</keyword>
<dbReference type="Proteomes" id="UP000709466">
    <property type="component" value="Unassembled WGS sequence"/>
</dbReference>
<evidence type="ECO:0000256" key="6">
    <source>
        <dbReference type="SAM" id="Phobius"/>
    </source>
</evidence>
<evidence type="ECO:0000256" key="5">
    <source>
        <dbReference type="ARBA" id="ARBA00023136"/>
    </source>
</evidence>
<keyword evidence="8" id="KW-1185">Reference proteome</keyword>
<evidence type="ECO:0000256" key="4">
    <source>
        <dbReference type="ARBA" id="ARBA00022989"/>
    </source>
</evidence>
<feature type="transmembrane region" description="Helical" evidence="6">
    <location>
        <begin position="331"/>
        <end position="353"/>
    </location>
</feature>
<keyword evidence="3 6" id="KW-0812">Transmembrane</keyword>
<feature type="transmembrane region" description="Helical" evidence="6">
    <location>
        <begin position="96"/>
        <end position="115"/>
    </location>
</feature>
<protein>
    <submittedName>
        <fullName evidence="7">LPS export ABC transporter permease LptF</fullName>
    </submittedName>
</protein>
<dbReference type="InterPro" id="IPR005495">
    <property type="entry name" value="LptG/LptF_permease"/>
</dbReference>
<evidence type="ECO:0000256" key="1">
    <source>
        <dbReference type="ARBA" id="ARBA00004651"/>
    </source>
</evidence>
<feature type="transmembrane region" description="Helical" evidence="6">
    <location>
        <begin position="304"/>
        <end position="325"/>
    </location>
</feature>
<organism evidence="7 8">
    <name type="scientific">Marivivens donghaensis</name>
    <dbReference type="NCBI Taxonomy" id="1699413"/>
    <lineage>
        <taxon>Bacteria</taxon>
        <taxon>Pseudomonadati</taxon>
        <taxon>Pseudomonadota</taxon>
        <taxon>Alphaproteobacteria</taxon>
        <taxon>Rhodobacterales</taxon>
        <taxon>Paracoccaceae</taxon>
        <taxon>Marivivens group</taxon>
        <taxon>Marivivens</taxon>
    </lineage>
</organism>
<comment type="subcellular location">
    <subcellularLocation>
        <location evidence="1">Cell membrane</location>
        <topology evidence="1">Multi-pass membrane protein</topology>
    </subcellularLocation>
</comment>
<dbReference type="NCBIfam" id="TIGR04407">
    <property type="entry name" value="LptF_YjgP"/>
    <property type="match status" value="1"/>
</dbReference>
<sequence length="367" mass="40720">MLSQLLTLFGFFALVLVLVYWINRAVILFDQLIADGQSAWVFLELTALSLPGVIRIVLPLAALAASIYVTNRLSNDSELVVVQATGFSPWRLARPVMIFGLLTTMMTLALTHYLVPTALERYYERRDEIAQNVTSRLLVEGRFLTPVDHLTIYIRDISREGELMDLFLSDTRNPDESVTYTAARAYLIRTDNGPQLVMIDGMAQTLDTETGRLLTTTFDDFAYDVSDLTGSEPSDTRGASEITTFELMSLSPALVEETGRTRAQLMLEIQNRTAQALLALSGSLIGFAALIVGGFSRFGVWRQIIIAIALVIVVKIVESVAANMVRVTPEAWYLAYLPTLVGLLITAFLLHLAAKPKKRRRIKEVAA</sequence>
<dbReference type="PANTHER" id="PTHR33529:SF6">
    <property type="entry name" value="YJGP_YJGQ FAMILY PERMEASE"/>
    <property type="match status" value="1"/>
</dbReference>
<gene>
    <name evidence="7" type="primary">lptF</name>
    <name evidence="7" type="ORF">HCZ30_10995</name>
</gene>